<dbReference type="AlphaFoldDB" id="A0A8B6XBP2"/>
<evidence type="ECO:0000256" key="3">
    <source>
        <dbReference type="ARBA" id="ARBA00037882"/>
    </source>
</evidence>
<dbReference type="RefSeq" id="WP_084545135.1">
    <property type="nucleotide sequence ID" value="NZ_AXWS01000014.1"/>
</dbReference>
<comment type="pathway">
    <text evidence="3">Amino-acid biosynthesis; ergothioneine biosynthesis.</text>
</comment>
<evidence type="ECO:0000259" key="6">
    <source>
        <dbReference type="Pfam" id="PF12867"/>
    </source>
</evidence>
<protein>
    <submittedName>
        <fullName evidence="8">Ergothioneine biosynthesis protein EgtB</fullName>
    </submittedName>
</protein>
<dbReference type="GO" id="GO:0052699">
    <property type="term" value="P:ergothioneine biosynthetic process"/>
    <property type="evidence" value="ECO:0007669"/>
    <property type="project" value="InterPro"/>
</dbReference>
<dbReference type="InterPro" id="IPR005532">
    <property type="entry name" value="SUMF_dom"/>
</dbReference>
<feature type="domain" description="Sulfatase-modifying factor enzyme-like" evidence="5">
    <location>
        <begin position="224"/>
        <end position="375"/>
    </location>
</feature>
<feature type="region of interest" description="Disordered" evidence="4">
    <location>
        <begin position="141"/>
        <end position="162"/>
    </location>
</feature>
<proteinExistence type="predicted"/>
<dbReference type="SUPFAM" id="SSF109854">
    <property type="entry name" value="DinB/YfiT-like putative metalloenzymes"/>
    <property type="match status" value="1"/>
</dbReference>
<dbReference type="PANTHER" id="PTHR23150">
    <property type="entry name" value="SULFATASE MODIFYING FACTOR 1, 2"/>
    <property type="match status" value="1"/>
</dbReference>
<evidence type="ECO:0000313" key="7">
    <source>
        <dbReference type="Proteomes" id="UP000675920"/>
    </source>
</evidence>
<sequence length="459" mass="50144">MPACQTPADPSAPTGTLHTDTRPAVTGDLAARLRAVRAATVALVADLTPEDCGAQSMPDASPAKWHLAHTTWFFETFVLDGPRPPFHALFNSYYQALGRPFARDRRGLLTRPALAEVLDWRTSVDARLDRLLADAAAPAIASPGTAPRHAGPDATLPRPPATPEVANRLALVELGLRHEEQHQELIVTDVKHLLFQNPLLPAWKPAPPWAANRSALPARPPRRWIARPAGLARIGHDGHGFAFDNEGPSHRVFLEAHELASHCTTAGEFLAFVEAGGYDDPRWWLAEGWDLARRADWRHPLYWLPPGMQTETGCANSVGRPHAGWREFTLHGARPLDLDAPVCHLSYYEADAYARWAGARLPTEAEWEAAARADPAAFADLEGAVWQWTASAYAPYPGYQPAAGAVGEYNGKFMVGQQVLRGGSVVTPPGHVNSSYRNFFPASARWQFSGLRLARNSAN</sequence>
<dbReference type="Pfam" id="PF03781">
    <property type="entry name" value="FGE-sulfatase"/>
    <property type="match status" value="2"/>
</dbReference>
<feature type="domain" description="DinB-like" evidence="6">
    <location>
        <begin position="33"/>
        <end position="186"/>
    </location>
</feature>
<organism evidence="7 8">
    <name type="scientific">Derxia gummosa DSM 723</name>
    <dbReference type="NCBI Taxonomy" id="1121388"/>
    <lineage>
        <taxon>Bacteria</taxon>
        <taxon>Pseudomonadati</taxon>
        <taxon>Pseudomonadota</taxon>
        <taxon>Betaproteobacteria</taxon>
        <taxon>Burkholderiales</taxon>
        <taxon>Alcaligenaceae</taxon>
        <taxon>Derxia</taxon>
    </lineage>
</organism>
<dbReference type="InterPro" id="IPR016187">
    <property type="entry name" value="CTDL_fold"/>
</dbReference>
<dbReference type="Pfam" id="PF12867">
    <property type="entry name" value="DinB_2"/>
    <property type="match status" value="1"/>
</dbReference>
<evidence type="ECO:0000256" key="1">
    <source>
        <dbReference type="ARBA" id="ARBA00023002"/>
    </source>
</evidence>
<evidence type="ECO:0000259" key="5">
    <source>
        <dbReference type="Pfam" id="PF03781"/>
    </source>
</evidence>
<accession>A0A8B6XBP2</accession>
<feature type="domain" description="Sulfatase-modifying factor enzyme-like" evidence="5">
    <location>
        <begin position="378"/>
        <end position="455"/>
    </location>
</feature>
<dbReference type="NCBIfam" id="TIGR03440">
    <property type="entry name" value="egtB_TIGR03440"/>
    <property type="match status" value="1"/>
</dbReference>
<keyword evidence="2" id="KW-0408">Iron</keyword>
<keyword evidence="7" id="KW-1185">Reference proteome</keyword>
<dbReference type="InterPro" id="IPR042095">
    <property type="entry name" value="SUMF_sf"/>
</dbReference>
<evidence type="ECO:0000256" key="2">
    <source>
        <dbReference type="ARBA" id="ARBA00023004"/>
    </source>
</evidence>
<reference evidence="8" key="2">
    <citation type="submission" date="2025-08" db="UniProtKB">
        <authorList>
            <consortium name="RefSeq"/>
        </authorList>
    </citation>
    <scope>IDENTIFICATION</scope>
</reference>
<dbReference type="InterPro" id="IPR024775">
    <property type="entry name" value="DinB-like"/>
</dbReference>
<dbReference type="OrthoDB" id="9768004at2"/>
<reference evidence="8" key="1">
    <citation type="journal article" date="2010" name="J. Am. Chem. Soc.">
        <title>In vitro reconstitution of Mycobacterial ergothioneine biosynthesis.</title>
        <authorList>
            <person name="Seebeck F.P."/>
        </authorList>
    </citation>
    <scope>NUCLEOTIDE SEQUENCE</scope>
</reference>
<dbReference type="PANTHER" id="PTHR23150:SF36">
    <property type="entry name" value="HERCYNINE OXYGENASE"/>
    <property type="match status" value="1"/>
</dbReference>
<dbReference type="Proteomes" id="UP000675920">
    <property type="component" value="Unplaced"/>
</dbReference>
<dbReference type="SUPFAM" id="SSF56436">
    <property type="entry name" value="C-type lectin-like"/>
    <property type="match status" value="1"/>
</dbReference>
<evidence type="ECO:0000256" key="4">
    <source>
        <dbReference type="SAM" id="MobiDB-lite"/>
    </source>
</evidence>
<keyword evidence="1" id="KW-0560">Oxidoreductase</keyword>
<dbReference type="InterPro" id="IPR034660">
    <property type="entry name" value="DinB/YfiT-like"/>
</dbReference>
<dbReference type="InterPro" id="IPR017806">
    <property type="entry name" value="EgtB"/>
</dbReference>
<evidence type="ECO:0000313" key="8">
    <source>
        <dbReference type="RefSeq" id="WP_084545135.1"/>
    </source>
</evidence>
<gene>
    <name evidence="8" type="primary">egtB</name>
</gene>
<dbReference type="Gene3D" id="3.90.1580.10">
    <property type="entry name" value="paralog of FGE (formylglycine-generating enzyme)"/>
    <property type="match status" value="2"/>
</dbReference>
<feature type="region of interest" description="Disordered" evidence="4">
    <location>
        <begin position="1"/>
        <end position="22"/>
    </location>
</feature>
<name>A0A8B6XBP2_9BURK</name>
<dbReference type="InterPro" id="IPR051043">
    <property type="entry name" value="Sulfatase_Mod_Factor_Kinase"/>
</dbReference>